<evidence type="ECO:0000313" key="1">
    <source>
        <dbReference type="EMBL" id="CAA7402415.1"/>
    </source>
</evidence>
<organism evidence="1 2">
    <name type="scientific">Spirodela intermedia</name>
    <name type="common">Intermediate duckweed</name>
    <dbReference type="NCBI Taxonomy" id="51605"/>
    <lineage>
        <taxon>Eukaryota</taxon>
        <taxon>Viridiplantae</taxon>
        <taxon>Streptophyta</taxon>
        <taxon>Embryophyta</taxon>
        <taxon>Tracheophyta</taxon>
        <taxon>Spermatophyta</taxon>
        <taxon>Magnoliopsida</taxon>
        <taxon>Liliopsida</taxon>
        <taxon>Araceae</taxon>
        <taxon>Lemnoideae</taxon>
        <taxon>Spirodela</taxon>
    </lineage>
</organism>
<dbReference type="AlphaFoldDB" id="A0A7I8KZJ2"/>
<evidence type="ECO:0000313" key="2">
    <source>
        <dbReference type="Proteomes" id="UP000663760"/>
    </source>
</evidence>
<name>A0A7I8KZJ2_SPIIN</name>
<dbReference type="Proteomes" id="UP000663760">
    <property type="component" value="Chromosome 9"/>
</dbReference>
<protein>
    <submittedName>
        <fullName evidence="1">Uncharacterized protein</fullName>
    </submittedName>
</protein>
<gene>
    <name evidence="1" type="ORF">SI8410_09013093</name>
</gene>
<keyword evidence="2" id="KW-1185">Reference proteome</keyword>
<dbReference type="EMBL" id="LR746272">
    <property type="protein sequence ID" value="CAA7402415.1"/>
    <property type="molecule type" value="Genomic_DNA"/>
</dbReference>
<reference evidence="1" key="1">
    <citation type="submission" date="2020-02" db="EMBL/GenBank/DDBJ databases">
        <authorList>
            <person name="Scholz U."/>
            <person name="Mascher M."/>
            <person name="Fiebig A."/>
        </authorList>
    </citation>
    <scope>NUCLEOTIDE SEQUENCE</scope>
</reference>
<sequence length="104" mass="12004">MRMPFQDKEADFLSLEQKLEEQPAIAVDTAFIQINELKEPVKTMTNEATEKQSLAEKLESELTGKVLTQEMMLQEQKVCLDELSANYNDLEVSQGRIVELEKRR</sequence>
<accession>A0A7I8KZJ2</accession>
<dbReference type="OrthoDB" id="10255522at2759"/>
<proteinExistence type="predicted"/>